<dbReference type="InterPro" id="IPR054597">
    <property type="entry name" value="FeeM_cat"/>
</dbReference>
<organism evidence="4 5">
    <name type="scientific">Virgibacillus indicus</name>
    <dbReference type="NCBI Taxonomy" id="2024554"/>
    <lineage>
        <taxon>Bacteria</taxon>
        <taxon>Bacillati</taxon>
        <taxon>Bacillota</taxon>
        <taxon>Bacilli</taxon>
        <taxon>Bacillales</taxon>
        <taxon>Bacillaceae</taxon>
        <taxon>Virgibacillus</taxon>
    </lineage>
</organism>
<dbReference type="GO" id="GO:0004760">
    <property type="term" value="F:L-serine-pyruvate transaminase activity"/>
    <property type="evidence" value="ECO:0007669"/>
    <property type="project" value="TreeGrafter"/>
</dbReference>
<evidence type="ECO:0000259" key="3">
    <source>
        <dbReference type="PROSITE" id="PS51186"/>
    </source>
</evidence>
<dbReference type="InterPro" id="IPR015424">
    <property type="entry name" value="PyrdxlP-dep_Trfase"/>
</dbReference>
<evidence type="ECO:0000256" key="1">
    <source>
        <dbReference type="ARBA" id="ARBA00001933"/>
    </source>
</evidence>
<keyword evidence="4" id="KW-0032">Aminotransferase</keyword>
<name>A0A265NEQ8_9BACI</name>
<evidence type="ECO:0000313" key="4">
    <source>
        <dbReference type="EMBL" id="OZU90540.1"/>
    </source>
</evidence>
<gene>
    <name evidence="4" type="ORF">CIL03_05180</name>
</gene>
<dbReference type="GO" id="GO:0008453">
    <property type="term" value="F:alanine-glyoxylate transaminase activity"/>
    <property type="evidence" value="ECO:0007669"/>
    <property type="project" value="TreeGrafter"/>
</dbReference>
<dbReference type="PANTHER" id="PTHR21152">
    <property type="entry name" value="AMINOTRANSFERASE CLASS V"/>
    <property type="match status" value="1"/>
</dbReference>
<dbReference type="Pfam" id="PF21926">
    <property type="entry name" value="FeeM"/>
    <property type="match status" value="1"/>
</dbReference>
<dbReference type="GO" id="GO:0016747">
    <property type="term" value="F:acyltransferase activity, transferring groups other than amino-acyl groups"/>
    <property type="evidence" value="ECO:0007669"/>
    <property type="project" value="InterPro"/>
</dbReference>
<dbReference type="PROSITE" id="PS51186">
    <property type="entry name" value="GNAT"/>
    <property type="match status" value="1"/>
</dbReference>
<feature type="domain" description="N-acetyltransferase" evidence="3">
    <location>
        <begin position="7"/>
        <end position="173"/>
    </location>
</feature>
<dbReference type="InterPro" id="IPR015421">
    <property type="entry name" value="PyrdxlP-dep_Trfase_major"/>
</dbReference>
<dbReference type="OrthoDB" id="389074at2"/>
<dbReference type="Gene3D" id="3.90.1150.10">
    <property type="entry name" value="Aspartate Aminotransferase, domain 1"/>
    <property type="match status" value="1"/>
</dbReference>
<proteinExistence type="predicted"/>
<dbReference type="InterPro" id="IPR000182">
    <property type="entry name" value="GNAT_dom"/>
</dbReference>
<keyword evidence="4" id="KW-0808">Transferase</keyword>
<accession>A0A265NEQ8</accession>
<evidence type="ECO:0000256" key="2">
    <source>
        <dbReference type="ARBA" id="ARBA00022898"/>
    </source>
</evidence>
<protein>
    <submittedName>
        <fullName evidence="4">Aminotransferase</fullName>
    </submittedName>
</protein>
<reference evidence="4 5" key="1">
    <citation type="submission" date="2017-08" db="EMBL/GenBank/DDBJ databases">
        <title>Virgibacillus indicus sp. nov. and Virgibacillus profoundi sp. nov, two moderately halophilic bacteria isolated from marine sediment by using the Microfluidic Streak Plate.</title>
        <authorList>
            <person name="Xu B."/>
            <person name="Hu B."/>
            <person name="Wang J."/>
            <person name="Zhu Y."/>
            <person name="Huang L."/>
            <person name="Du W."/>
            <person name="Huang Y."/>
        </authorList>
    </citation>
    <scope>NUCLEOTIDE SEQUENCE [LARGE SCALE GENOMIC DNA]</scope>
    <source>
        <strain evidence="4 5">IO3-P2-C2</strain>
    </source>
</reference>
<comment type="cofactor">
    <cofactor evidence="1">
        <name>pyridoxal 5'-phosphate</name>
        <dbReference type="ChEBI" id="CHEBI:597326"/>
    </cofactor>
</comment>
<dbReference type="Proteomes" id="UP000216498">
    <property type="component" value="Unassembled WGS sequence"/>
</dbReference>
<dbReference type="Gene3D" id="3.40.640.10">
    <property type="entry name" value="Type I PLP-dependent aspartate aminotransferase-like (Major domain)"/>
    <property type="match status" value="1"/>
</dbReference>
<keyword evidence="5" id="KW-1185">Reference proteome</keyword>
<dbReference type="Pfam" id="PF00266">
    <property type="entry name" value="Aminotran_5"/>
    <property type="match status" value="1"/>
</dbReference>
<evidence type="ECO:0000313" key="5">
    <source>
        <dbReference type="Proteomes" id="UP000216498"/>
    </source>
</evidence>
<keyword evidence="2" id="KW-0663">Pyridoxal phosphate</keyword>
<comment type="caution">
    <text evidence="4">The sequence shown here is derived from an EMBL/GenBank/DDBJ whole genome shotgun (WGS) entry which is preliminary data.</text>
</comment>
<dbReference type="GO" id="GO:0019265">
    <property type="term" value="P:glycine biosynthetic process, by transamination of glyoxylate"/>
    <property type="evidence" value="ECO:0007669"/>
    <property type="project" value="TreeGrafter"/>
</dbReference>
<dbReference type="RefSeq" id="WP_094884184.1">
    <property type="nucleotide sequence ID" value="NZ_NPMS01000001.1"/>
</dbReference>
<dbReference type="SUPFAM" id="SSF55729">
    <property type="entry name" value="Acyl-CoA N-acyltransferases (Nat)"/>
    <property type="match status" value="1"/>
</dbReference>
<dbReference type="InterPro" id="IPR016181">
    <property type="entry name" value="Acyl_CoA_acyltransferase"/>
</dbReference>
<dbReference type="SUPFAM" id="SSF53383">
    <property type="entry name" value="PLP-dependent transferases"/>
    <property type="match status" value="1"/>
</dbReference>
<dbReference type="Gene3D" id="3.40.630.30">
    <property type="match status" value="1"/>
</dbReference>
<dbReference type="InterPro" id="IPR000192">
    <property type="entry name" value="Aminotrans_V_dom"/>
</dbReference>
<dbReference type="InterPro" id="IPR015422">
    <property type="entry name" value="PyrdxlP-dep_Trfase_small"/>
</dbReference>
<dbReference type="PANTHER" id="PTHR21152:SF40">
    <property type="entry name" value="ALANINE--GLYOXYLATE AMINOTRANSFERASE"/>
    <property type="match status" value="1"/>
</dbReference>
<dbReference type="AlphaFoldDB" id="A0A265NEQ8"/>
<dbReference type="EMBL" id="NPMS01000001">
    <property type="protein sequence ID" value="OZU90540.1"/>
    <property type="molecule type" value="Genomic_DNA"/>
</dbReference>
<sequence length="544" mass="61445">MSYSKPFLYKIADHAEEIEQIHQLNYETFVEEIPQHSGNNERKLVDRFNEENTYIIAKRKEEVVGMIAVRGKRPFSLDQKLDHLDAHLPEEAVPCEIRLLSIKPAYRGGRIFYGLCEKLVSYCLEEGYTMALISGTTRQKKLYEHIGFQSFGPLVGTEEAPYQPMYLTKKNFESASRLFERLIQREERTFYQNFLPGPVELTENVKKAWQEPAISHRSAKFRQVVHNVQNKLCQLTKAKYAEIALGTGTLANDMIAAHLSTIAGKGLILANGEFGERLIDQGSRWNLSFKQIKEEWNTAITLDEIENALERNEDIQWLWTVHCDTSTGYVFPLEDLQKVCKKHHVKLCLDACSTIGVLPVDFSDVYLASTVSGKGLGSYPGLAMVFHQEEILPNKQIPAYLDIGSYQASNSVPFTHSSNGLLALQAALAELQPPKKDLADEISRDFKASGMTVLRGKAYSPGIITICLPETIASTDFGSHLKSLGIHVSYESSYLVKRNWFQVALMGKQDPVNVWKAIGIIKKQFDHFSKGKRTSNAENKNVFI</sequence>